<reference evidence="2 3" key="1">
    <citation type="submission" date="2023-08" db="EMBL/GenBank/DDBJ databases">
        <title>Black Yeasts Isolated from many extreme environments.</title>
        <authorList>
            <person name="Coleine C."/>
            <person name="Stajich J.E."/>
            <person name="Selbmann L."/>
        </authorList>
    </citation>
    <scope>NUCLEOTIDE SEQUENCE [LARGE SCALE GENOMIC DNA]</scope>
    <source>
        <strain evidence="2 3">CCFEE 5386</strain>
    </source>
</reference>
<feature type="compositionally biased region" description="Polar residues" evidence="1">
    <location>
        <begin position="326"/>
        <end position="348"/>
    </location>
</feature>
<evidence type="ECO:0000313" key="3">
    <source>
        <dbReference type="Proteomes" id="UP001308179"/>
    </source>
</evidence>
<dbReference type="Proteomes" id="UP001308179">
    <property type="component" value="Unassembled WGS sequence"/>
</dbReference>
<comment type="caution">
    <text evidence="2">The sequence shown here is derived from an EMBL/GenBank/DDBJ whole genome shotgun (WGS) entry which is preliminary data.</text>
</comment>
<protein>
    <submittedName>
        <fullName evidence="2">Uncharacterized protein</fullName>
    </submittedName>
</protein>
<name>A0ABR0KYS9_9PEZI</name>
<gene>
    <name evidence="2" type="ORF">LTR32_006480</name>
</gene>
<evidence type="ECO:0000256" key="1">
    <source>
        <dbReference type="SAM" id="MobiDB-lite"/>
    </source>
</evidence>
<feature type="region of interest" description="Disordered" evidence="1">
    <location>
        <begin position="299"/>
        <end position="360"/>
    </location>
</feature>
<proteinExistence type="predicted"/>
<keyword evidence="3" id="KW-1185">Reference proteome</keyword>
<feature type="non-terminal residue" evidence="2">
    <location>
        <position position="470"/>
    </location>
</feature>
<evidence type="ECO:0000313" key="2">
    <source>
        <dbReference type="EMBL" id="KAK5140815.1"/>
    </source>
</evidence>
<feature type="region of interest" description="Disordered" evidence="1">
    <location>
        <begin position="158"/>
        <end position="188"/>
    </location>
</feature>
<feature type="region of interest" description="Disordered" evidence="1">
    <location>
        <begin position="228"/>
        <end position="250"/>
    </location>
</feature>
<accession>A0ABR0KYS9</accession>
<organism evidence="2 3">
    <name type="scientific">Rachicladosporium monterosium</name>
    <dbReference type="NCBI Taxonomy" id="1507873"/>
    <lineage>
        <taxon>Eukaryota</taxon>
        <taxon>Fungi</taxon>
        <taxon>Dikarya</taxon>
        <taxon>Ascomycota</taxon>
        <taxon>Pezizomycotina</taxon>
        <taxon>Dothideomycetes</taxon>
        <taxon>Dothideomycetidae</taxon>
        <taxon>Cladosporiales</taxon>
        <taxon>Cladosporiaceae</taxon>
        <taxon>Rachicladosporium</taxon>
    </lineage>
</organism>
<dbReference type="EMBL" id="JAVRRR010000710">
    <property type="protein sequence ID" value="KAK5140815.1"/>
    <property type="molecule type" value="Genomic_DNA"/>
</dbReference>
<sequence>MFATFTPPPRPANRTQEYRFVAVDVTRFNGSGIKRRRKRTTTAPLQQRACSPQNPGVHILHRLHTTETDETEQITVDVLHSAGPMNGIYTTPVVPLNSDPVASPGAFLESRVGTPMGVPRGAVQLSTPTIDTMLHPPSLRGRSAMLYSPHWDGHMTGDSLLNELAQPSPHQSAASAIQSTQSSHAPNPTKKLLARLGATAVQSTTSQREGSYQANFNYDELAANNQRGNPHGLNEQEVMRPSTPPPSVTQRTRRILSHILIPRISDSELVNYIKLTAVASTTSKREVSYQANSNHNELAADHQQGSPHASKKQEVIRPSTPPPFVTWSTSPIGLTPRSESVNCSNPKVNRSPPTRLRSSRLRPGYDRLCRAQEAQGNICGRGRPLAPYPSSLDVRTYPAHLRPLRHRKQLSAQETQTGKKGLVPSHFSKQVITWTTHDDIRLLQLRDESELSWQRIFGAYFIGVDQTWLH</sequence>
<feature type="compositionally biased region" description="Low complexity" evidence="1">
    <location>
        <begin position="165"/>
        <end position="183"/>
    </location>
</feature>